<dbReference type="SUPFAM" id="SSF53335">
    <property type="entry name" value="S-adenosyl-L-methionine-dependent methyltransferases"/>
    <property type="match status" value="1"/>
</dbReference>
<dbReference type="PRINTS" id="PR00996">
    <property type="entry name" value="CHERMTFRASE"/>
</dbReference>
<dbReference type="SMART" id="SM00138">
    <property type="entry name" value="MeTrc"/>
    <property type="match status" value="1"/>
</dbReference>
<dbReference type="PROSITE" id="PS50123">
    <property type="entry name" value="CHER"/>
    <property type="match status" value="1"/>
</dbReference>
<evidence type="ECO:0000313" key="3">
    <source>
        <dbReference type="Proteomes" id="UP000831921"/>
    </source>
</evidence>
<dbReference type="Pfam" id="PF01739">
    <property type="entry name" value="CheR"/>
    <property type="match status" value="1"/>
</dbReference>
<gene>
    <name evidence="2" type="ORF">M1K48_03435</name>
</gene>
<organism evidence="2 3">
    <name type="scientific">Sphingomonas glaciei</name>
    <dbReference type="NCBI Taxonomy" id="2938948"/>
    <lineage>
        <taxon>Bacteria</taxon>
        <taxon>Pseudomonadati</taxon>
        <taxon>Pseudomonadota</taxon>
        <taxon>Alphaproteobacteria</taxon>
        <taxon>Sphingomonadales</taxon>
        <taxon>Sphingomonadaceae</taxon>
        <taxon>Sphingomonas</taxon>
    </lineage>
</organism>
<evidence type="ECO:0000259" key="1">
    <source>
        <dbReference type="PROSITE" id="PS50123"/>
    </source>
</evidence>
<dbReference type="InterPro" id="IPR022642">
    <property type="entry name" value="CheR_C"/>
</dbReference>
<dbReference type="EMBL" id="CP097253">
    <property type="protein sequence ID" value="UUR08699.1"/>
    <property type="molecule type" value="Genomic_DNA"/>
</dbReference>
<dbReference type="PANTHER" id="PTHR24422">
    <property type="entry name" value="CHEMOTAXIS PROTEIN METHYLTRANSFERASE"/>
    <property type="match status" value="1"/>
</dbReference>
<dbReference type="InterPro" id="IPR029063">
    <property type="entry name" value="SAM-dependent_MTases_sf"/>
</dbReference>
<dbReference type="InterPro" id="IPR050903">
    <property type="entry name" value="Bact_Chemotaxis_MeTrfase"/>
</dbReference>
<name>A0ABY5MXJ7_9SPHN</name>
<reference evidence="2 3" key="1">
    <citation type="submission" date="2022-05" db="EMBL/GenBank/DDBJ databases">
        <title>S8-45 Sphingomonas ultraviolaceadurans.</title>
        <authorList>
            <person name="Liu Y."/>
        </authorList>
    </citation>
    <scope>NUCLEOTIDE SEQUENCE [LARGE SCALE GENOMIC DNA]</scope>
    <source>
        <strain evidence="2 3">S8-45</strain>
    </source>
</reference>
<keyword evidence="3" id="KW-1185">Reference proteome</keyword>
<accession>A0ABY5MXJ7</accession>
<dbReference type="InterPro" id="IPR000780">
    <property type="entry name" value="CheR_MeTrfase"/>
</dbReference>
<feature type="domain" description="CheR-type methyltransferase" evidence="1">
    <location>
        <begin position="1"/>
        <end position="251"/>
    </location>
</feature>
<protein>
    <submittedName>
        <fullName evidence="2">Protein-glutamate O-methyltransferase CheR</fullName>
    </submittedName>
</protein>
<evidence type="ECO:0000313" key="2">
    <source>
        <dbReference type="EMBL" id="UUR08699.1"/>
    </source>
</evidence>
<dbReference type="PANTHER" id="PTHR24422:SF21">
    <property type="entry name" value="CHEMOTAXIS PROTEIN METHYLTRANSFERASE 1"/>
    <property type="match status" value="1"/>
</dbReference>
<proteinExistence type="predicted"/>
<dbReference type="RefSeq" id="WP_249504471.1">
    <property type="nucleotide sequence ID" value="NZ_CP097253.1"/>
</dbReference>
<dbReference type="Gene3D" id="3.40.50.150">
    <property type="entry name" value="Vaccinia Virus protein VP39"/>
    <property type="match status" value="1"/>
</dbReference>
<sequence length="254" mass="29100">MSRRWRLETALSQLLRERGITSIDELITILVMGREPSLSTRVVEALLNNETYFFRDRTPFDLVRTAALTELIRRREATRTLRIWSAGCSAGQEVYSLAMLFAEDRARWEGWKIDILGTDVSESMVGRAREGSYTQFEVQRGLGIQQMIRWFEEGPGGWRAVETLRRSLRFQVHNILEPAPHPGKFDLILCRNVLLYLNDNTRKKAFDRLSSALATDGWLMLGAGETVIGQAPSLEADREMRGLYRHREQAVKAA</sequence>
<dbReference type="Proteomes" id="UP000831921">
    <property type="component" value="Chromosome"/>
</dbReference>